<organism evidence="2 3">
    <name type="scientific">Marinomonas piezotolerans</name>
    <dbReference type="NCBI Taxonomy" id="2213058"/>
    <lineage>
        <taxon>Bacteria</taxon>
        <taxon>Pseudomonadati</taxon>
        <taxon>Pseudomonadota</taxon>
        <taxon>Gammaproteobacteria</taxon>
        <taxon>Oceanospirillales</taxon>
        <taxon>Oceanospirillaceae</taxon>
        <taxon>Marinomonas</taxon>
    </lineage>
</organism>
<dbReference type="InterPro" id="IPR014710">
    <property type="entry name" value="RmlC-like_jellyroll"/>
</dbReference>
<dbReference type="InterPro" id="IPR000595">
    <property type="entry name" value="cNMP-bd_dom"/>
</dbReference>
<evidence type="ECO:0000259" key="1">
    <source>
        <dbReference type="PROSITE" id="PS50042"/>
    </source>
</evidence>
<dbReference type="RefSeq" id="WP_115469488.1">
    <property type="nucleotide sequence ID" value="NZ_QKRA01000014.1"/>
</dbReference>
<dbReference type="Proteomes" id="UP000254326">
    <property type="component" value="Unassembled WGS sequence"/>
</dbReference>
<proteinExistence type="predicted"/>
<reference evidence="2 3" key="1">
    <citation type="submission" date="2018-06" db="EMBL/GenBank/DDBJ databases">
        <title>Marinomonas sp. YLB-05 draft genome sequence.</title>
        <authorList>
            <person name="Yu L."/>
            <person name="Tang X."/>
        </authorList>
    </citation>
    <scope>NUCLEOTIDE SEQUENCE [LARGE SCALE GENOMIC DNA]</scope>
    <source>
        <strain evidence="2 3">YLB-05</strain>
    </source>
</reference>
<dbReference type="CDD" id="cd00038">
    <property type="entry name" value="CAP_ED"/>
    <property type="match status" value="1"/>
</dbReference>
<dbReference type="EMBL" id="QKRA01000014">
    <property type="protein sequence ID" value="RDL42801.1"/>
    <property type="molecule type" value="Genomic_DNA"/>
</dbReference>
<protein>
    <submittedName>
        <fullName evidence="2">Crp/Fnr family transcriptional regulator</fullName>
    </submittedName>
</protein>
<comment type="caution">
    <text evidence="2">The sequence shown here is derived from an EMBL/GenBank/DDBJ whole genome shotgun (WGS) entry which is preliminary data.</text>
</comment>
<dbReference type="Gene3D" id="2.60.120.10">
    <property type="entry name" value="Jelly Rolls"/>
    <property type="match status" value="1"/>
</dbReference>
<name>A0A370U4V1_9GAMM</name>
<feature type="domain" description="Cyclic nucleotide-binding" evidence="1">
    <location>
        <begin position="35"/>
        <end position="118"/>
    </location>
</feature>
<keyword evidence="3" id="KW-1185">Reference proteome</keyword>
<dbReference type="SUPFAM" id="SSF51206">
    <property type="entry name" value="cAMP-binding domain-like"/>
    <property type="match status" value="1"/>
</dbReference>
<evidence type="ECO:0000313" key="3">
    <source>
        <dbReference type="Proteomes" id="UP000254326"/>
    </source>
</evidence>
<dbReference type="OrthoDB" id="9798104at2"/>
<dbReference type="InterPro" id="IPR018490">
    <property type="entry name" value="cNMP-bd_dom_sf"/>
</dbReference>
<accession>A0A370U4V1</accession>
<dbReference type="Pfam" id="PF00027">
    <property type="entry name" value="cNMP_binding"/>
    <property type="match status" value="1"/>
</dbReference>
<dbReference type="AlphaFoldDB" id="A0A370U4V1"/>
<evidence type="ECO:0000313" key="2">
    <source>
        <dbReference type="EMBL" id="RDL42801.1"/>
    </source>
</evidence>
<gene>
    <name evidence="2" type="ORF">DN730_17820</name>
</gene>
<sequence>MDRLQLKQQFIDYFNQYHSKIDWSLFKCEIDLHLLKKGQHLFQQGDDAKRLYFLNSGLVRYCNVSDKGKEYTQSIAKAPRVVGSTRAMTLGTPALFSIEAVTDSIAISFPWDIFYQQMSQDLGFMKAYATFLETIFIQKELKESSIIHLSATQRYLNFCRDFPELPGTMPQQQIASYIGITPIALSRIRARIKESAGSR</sequence>
<dbReference type="PROSITE" id="PS50042">
    <property type="entry name" value="CNMP_BINDING_3"/>
    <property type="match status" value="1"/>
</dbReference>